<dbReference type="InterPro" id="IPR032466">
    <property type="entry name" value="Metal_Hydrolase"/>
</dbReference>
<accession>A0AAV9ZJ66</accession>
<evidence type="ECO:0000256" key="2">
    <source>
        <dbReference type="ARBA" id="ARBA00022723"/>
    </source>
</evidence>
<evidence type="ECO:0000256" key="1">
    <source>
        <dbReference type="ARBA" id="ARBA00001947"/>
    </source>
</evidence>
<dbReference type="Gene3D" id="2.30.40.10">
    <property type="entry name" value="Urease, subunit C, domain 1"/>
    <property type="match status" value="1"/>
</dbReference>
<keyword evidence="2" id="KW-0479">Metal-binding</keyword>
<feature type="chain" id="PRO_5043373355" evidence="5">
    <location>
        <begin position="18"/>
        <end position="514"/>
    </location>
</feature>
<dbReference type="Gene3D" id="3.20.20.140">
    <property type="entry name" value="Metal-dependent hydrolases"/>
    <property type="match status" value="1"/>
</dbReference>
<keyword evidence="5" id="KW-0732">Signal</keyword>
<dbReference type="GO" id="GO:0005829">
    <property type="term" value="C:cytosol"/>
    <property type="evidence" value="ECO:0007669"/>
    <property type="project" value="TreeGrafter"/>
</dbReference>
<dbReference type="SUPFAM" id="SSF51556">
    <property type="entry name" value="Metallo-dependent hydrolases"/>
    <property type="match status" value="1"/>
</dbReference>
<comment type="caution">
    <text evidence="7">The sequence shown here is derived from an EMBL/GenBank/DDBJ whole genome shotgun (WGS) entry which is preliminary data.</text>
</comment>
<reference evidence="7 8" key="1">
    <citation type="journal article" date="2024" name="J Genomics">
        <title>Draft genome sequencing and assembly of Favolaschia claudopus CIRM-BRFM 2984 isolated from oak limbs.</title>
        <authorList>
            <person name="Navarro D."/>
            <person name="Drula E."/>
            <person name="Chaduli D."/>
            <person name="Cazenave R."/>
            <person name="Ahrendt S."/>
            <person name="Wang J."/>
            <person name="Lipzen A."/>
            <person name="Daum C."/>
            <person name="Barry K."/>
            <person name="Grigoriev I.V."/>
            <person name="Favel A."/>
            <person name="Rosso M.N."/>
            <person name="Martin F."/>
        </authorList>
    </citation>
    <scope>NUCLEOTIDE SEQUENCE [LARGE SCALE GENOMIC DNA]</scope>
    <source>
        <strain evidence="7 8">CIRM-BRFM 2984</strain>
    </source>
</reference>
<feature type="signal peptide" evidence="5">
    <location>
        <begin position="1"/>
        <end position="17"/>
    </location>
</feature>
<keyword evidence="4" id="KW-0862">Zinc</keyword>
<keyword evidence="3" id="KW-0378">Hydrolase</keyword>
<organism evidence="7 8">
    <name type="scientific">Favolaschia claudopus</name>
    <dbReference type="NCBI Taxonomy" id="2862362"/>
    <lineage>
        <taxon>Eukaryota</taxon>
        <taxon>Fungi</taxon>
        <taxon>Dikarya</taxon>
        <taxon>Basidiomycota</taxon>
        <taxon>Agaricomycotina</taxon>
        <taxon>Agaricomycetes</taxon>
        <taxon>Agaricomycetidae</taxon>
        <taxon>Agaricales</taxon>
        <taxon>Marasmiineae</taxon>
        <taxon>Mycenaceae</taxon>
        <taxon>Favolaschia</taxon>
    </lineage>
</organism>
<feature type="domain" description="Amidohydrolase-related" evidence="6">
    <location>
        <begin position="78"/>
        <end position="445"/>
    </location>
</feature>
<protein>
    <submittedName>
        <fullName evidence="7">Amidohydrolase</fullName>
    </submittedName>
</protein>
<evidence type="ECO:0000256" key="5">
    <source>
        <dbReference type="SAM" id="SignalP"/>
    </source>
</evidence>
<dbReference type="SUPFAM" id="SSF51338">
    <property type="entry name" value="Composite domain of metallo-dependent hydrolases"/>
    <property type="match status" value="2"/>
</dbReference>
<dbReference type="InterPro" id="IPR011059">
    <property type="entry name" value="Metal-dep_hydrolase_composite"/>
</dbReference>
<evidence type="ECO:0000313" key="8">
    <source>
        <dbReference type="Proteomes" id="UP001362999"/>
    </source>
</evidence>
<dbReference type="AlphaFoldDB" id="A0AAV9ZJ66"/>
<dbReference type="GO" id="GO:0046872">
    <property type="term" value="F:metal ion binding"/>
    <property type="evidence" value="ECO:0007669"/>
    <property type="project" value="UniProtKB-KW"/>
</dbReference>
<keyword evidence="8" id="KW-1185">Reference proteome</keyword>
<gene>
    <name evidence="7" type="ORF">R3P38DRAFT_2806822</name>
</gene>
<sequence>MLNFVLSLLLLGCSVQCATLLRGGTFITYSESTSNLEIVDNGAMLFNDTIIAISKTIDGLDSHSSDSNVKTVNTTGKIISPGFIDTHRHTWQTAMRTLAPNIQLESYSWQYGKTGPAALIYTPEDTYISTLMGNLEGLNAGVTTSLDFAHGMFSRAHAEAGLQGTIDSGARAWWSYGVGPVVINGDPYTVNASASIDQLAHIRELASKNPFNDGLVNLGIAADPPTTEMVETAQNLSINLITAHDVGGPYLTGDNVIGLVNDLTPGSPTLNSSIAFVFAHVDFLNPSGARLLREFNQYASITPESEMHYGLGHEASYLVLSVSIQDQAALGVDTHFTFSIDIIGQMRIWLQATRERLYQETLDRFKIPASTPMSVRQAFLMGTRNGGLALKRPDLGVLREGAKADVVVFSTDAIGLIGWTDPIAAVVLHSNVGDIEDVYVDGQLVKQGGKLVVDWVEKGYAERLRASGLRFREELAKVNITAFETGFKALSGLTNEDFADPFQVDVTRGDSTGF</sequence>
<dbReference type="Proteomes" id="UP001362999">
    <property type="component" value="Unassembled WGS sequence"/>
</dbReference>
<dbReference type="PANTHER" id="PTHR11271">
    <property type="entry name" value="GUANINE DEAMINASE"/>
    <property type="match status" value="1"/>
</dbReference>
<evidence type="ECO:0000256" key="4">
    <source>
        <dbReference type="ARBA" id="ARBA00022833"/>
    </source>
</evidence>
<name>A0AAV9ZJ66_9AGAR</name>
<dbReference type="InterPro" id="IPR006680">
    <property type="entry name" value="Amidohydro-rel"/>
</dbReference>
<dbReference type="GO" id="GO:0019239">
    <property type="term" value="F:deaminase activity"/>
    <property type="evidence" value="ECO:0007669"/>
    <property type="project" value="TreeGrafter"/>
</dbReference>
<proteinExistence type="predicted"/>
<dbReference type="Pfam" id="PF01979">
    <property type="entry name" value="Amidohydro_1"/>
    <property type="match status" value="1"/>
</dbReference>
<dbReference type="InterPro" id="IPR051607">
    <property type="entry name" value="Metallo-dep_hydrolases"/>
</dbReference>
<evidence type="ECO:0000313" key="7">
    <source>
        <dbReference type="EMBL" id="KAK6984231.1"/>
    </source>
</evidence>
<evidence type="ECO:0000259" key="6">
    <source>
        <dbReference type="Pfam" id="PF01979"/>
    </source>
</evidence>
<dbReference type="EMBL" id="JAWWNJ010000140">
    <property type="protein sequence ID" value="KAK6984231.1"/>
    <property type="molecule type" value="Genomic_DNA"/>
</dbReference>
<comment type="cofactor">
    <cofactor evidence="1">
        <name>Zn(2+)</name>
        <dbReference type="ChEBI" id="CHEBI:29105"/>
    </cofactor>
</comment>
<dbReference type="PANTHER" id="PTHR11271:SF37">
    <property type="entry name" value="FAMILY PROTEIN, PUTATIVE (AFU_ORTHOLOGUE AFUA_4G00460)-RELATED"/>
    <property type="match status" value="1"/>
</dbReference>
<evidence type="ECO:0000256" key="3">
    <source>
        <dbReference type="ARBA" id="ARBA00022801"/>
    </source>
</evidence>